<evidence type="ECO:0000313" key="9">
    <source>
        <dbReference type="Proteomes" id="UP000641137"/>
    </source>
</evidence>
<gene>
    <name evidence="6 8" type="primary">tilS</name>
    <name evidence="8" type="ORF">GCM10010136_27640</name>
</gene>
<evidence type="ECO:0000256" key="1">
    <source>
        <dbReference type="ARBA" id="ARBA00022598"/>
    </source>
</evidence>
<evidence type="ECO:0000256" key="2">
    <source>
        <dbReference type="ARBA" id="ARBA00022694"/>
    </source>
</evidence>
<comment type="function">
    <text evidence="6">Ligates lysine onto the cytidine present at position 34 of the AUA codon-specific tRNA(Ile) that contains the anticodon CAU, in an ATP-dependent manner. Cytidine is converted to lysidine, thus changing the amino acid specificity of the tRNA from methionine to isoleucine.</text>
</comment>
<keyword evidence="3 6" id="KW-0547">Nucleotide-binding</keyword>
<dbReference type="InterPro" id="IPR012094">
    <property type="entry name" value="tRNA_Ile_lys_synt"/>
</dbReference>
<dbReference type="GO" id="GO:0005737">
    <property type="term" value="C:cytoplasm"/>
    <property type="evidence" value="ECO:0007669"/>
    <property type="project" value="UniProtKB-SubCell"/>
</dbReference>
<keyword evidence="9" id="KW-1185">Reference proteome</keyword>
<dbReference type="InterPro" id="IPR012795">
    <property type="entry name" value="tRNA_Ile_lys_synt_N"/>
</dbReference>
<proteinExistence type="inferred from homology"/>
<keyword evidence="1 6" id="KW-0436">Ligase</keyword>
<accession>A0A8J3DJ18</accession>
<dbReference type="EMBL" id="BMZO01000009">
    <property type="protein sequence ID" value="GHC76707.1"/>
    <property type="molecule type" value="Genomic_DNA"/>
</dbReference>
<protein>
    <recommendedName>
        <fullName evidence="6">tRNA(Ile)-lysidine synthase</fullName>
        <ecNumber evidence="6">6.3.4.19</ecNumber>
    </recommendedName>
    <alternativeName>
        <fullName evidence="6">tRNA(Ile)-2-lysyl-cytidine synthase</fullName>
    </alternativeName>
    <alternativeName>
        <fullName evidence="6">tRNA(Ile)-lysidine synthetase</fullName>
    </alternativeName>
</protein>
<dbReference type="CDD" id="cd01992">
    <property type="entry name" value="TilS_N"/>
    <property type="match status" value="1"/>
</dbReference>
<name>A0A8J3DJ18_9HYPH</name>
<comment type="similarity">
    <text evidence="6">Belongs to the tRNA(Ile)-lysidine synthase family.</text>
</comment>
<dbReference type="Proteomes" id="UP000641137">
    <property type="component" value="Unassembled WGS sequence"/>
</dbReference>
<evidence type="ECO:0000256" key="6">
    <source>
        <dbReference type="HAMAP-Rule" id="MF_01161"/>
    </source>
</evidence>
<comment type="caution">
    <text evidence="8">The sequence shown here is derived from an EMBL/GenBank/DDBJ whole genome shotgun (WGS) entry which is preliminary data.</text>
</comment>
<dbReference type="GO" id="GO:0006400">
    <property type="term" value="P:tRNA modification"/>
    <property type="evidence" value="ECO:0007669"/>
    <property type="project" value="UniProtKB-UniRule"/>
</dbReference>
<organism evidence="8 9">
    <name type="scientific">Limoniibacter endophyticus</name>
    <dbReference type="NCBI Taxonomy" id="1565040"/>
    <lineage>
        <taxon>Bacteria</taxon>
        <taxon>Pseudomonadati</taxon>
        <taxon>Pseudomonadota</taxon>
        <taxon>Alphaproteobacteria</taxon>
        <taxon>Hyphomicrobiales</taxon>
        <taxon>Bartonellaceae</taxon>
        <taxon>Limoniibacter</taxon>
    </lineage>
</organism>
<dbReference type="PANTHER" id="PTHR43033">
    <property type="entry name" value="TRNA(ILE)-LYSIDINE SYNTHASE-RELATED"/>
    <property type="match status" value="1"/>
</dbReference>
<evidence type="ECO:0000313" key="8">
    <source>
        <dbReference type="EMBL" id="GHC76707.1"/>
    </source>
</evidence>
<evidence type="ECO:0000259" key="7">
    <source>
        <dbReference type="Pfam" id="PF01171"/>
    </source>
</evidence>
<feature type="binding site" evidence="6">
    <location>
        <begin position="32"/>
        <end position="37"/>
    </location>
    <ligand>
        <name>ATP</name>
        <dbReference type="ChEBI" id="CHEBI:30616"/>
    </ligand>
</feature>
<reference evidence="8" key="1">
    <citation type="journal article" date="2014" name="Int. J. Syst. Evol. Microbiol.">
        <title>Complete genome sequence of Corynebacterium casei LMG S-19264T (=DSM 44701T), isolated from a smear-ripened cheese.</title>
        <authorList>
            <consortium name="US DOE Joint Genome Institute (JGI-PGF)"/>
            <person name="Walter F."/>
            <person name="Albersmeier A."/>
            <person name="Kalinowski J."/>
            <person name="Ruckert C."/>
        </authorList>
    </citation>
    <scope>NUCLEOTIDE SEQUENCE</scope>
    <source>
        <strain evidence="8">KCTC 42097</strain>
    </source>
</reference>
<evidence type="ECO:0000256" key="5">
    <source>
        <dbReference type="ARBA" id="ARBA00048539"/>
    </source>
</evidence>
<sequence length="427" mass="46840">MLTFLQRFPTGFEATYSQFDFSRRQAVLLAISGGSDSLALLLSFDAWRRIHAPHLSLFAVTVDHALRPEAADEAERVAQICAEHRIPHKTLRWEEAAKGSALSQRAREARYALLARAAEQAGTDLVLTGHTQDDQIETHLMRKARSATGYGLSGMAAATLYRRRLWIVRPLLTHSRQALRDYLCSMNQAWLDDPSNDDEAYERVRVRRAVAKMDAAARADICSAIAKAQAFRARLVDDTVSLIRTNASPVEPSGFRLVMTSEEACIHALRVLLAIAGGGSFLPDEGRVRILTHRAVNGERVTETLSRCVVQAKDGCVTMKRERRDLPQIALEQGSVLWDGRFEITTQVSELLWVAAGDDCMPKVVTGAGGAGDTALERVQIRPVASPFKDRLSGLDWPLANAVAQLLGADAPPALPYSGHDNGIVLT</sequence>
<dbReference type="NCBIfam" id="TIGR02432">
    <property type="entry name" value="lysidine_TilS_N"/>
    <property type="match status" value="1"/>
</dbReference>
<keyword evidence="2 6" id="KW-0819">tRNA processing</keyword>
<dbReference type="SUPFAM" id="SSF52402">
    <property type="entry name" value="Adenine nucleotide alpha hydrolases-like"/>
    <property type="match status" value="1"/>
</dbReference>
<feature type="domain" description="tRNA(Ile)-lysidine/2-thiocytidine synthase N-terminal" evidence="7">
    <location>
        <begin position="27"/>
        <end position="208"/>
    </location>
</feature>
<dbReference type="InterPro" id="IPR014729">
    <property type="entry name" value="Rossmann-like_a/b/a_fold"/>
</dbReference>
<dbReference type="Gene3D" id="3.40.50.620">
    <property type="entry name" value="HUPs"/>
    <property type="match status" value="1"/>
</dbReference>
<evidence type="ECO:0000256" key="4">
    <source>
        <dbReference type="ARBA" id="ARBA00022840"/>
    </source>
</evidence>
<evidence type="ECO:0000256" key="3">
    <source>
        <dbReference type="ARBA" id="ARBA00022741"/>
    </source>
</evidence>
<dbReference type="GO" id="GO:0005524">
    <property type="term" value="F:ATP binding"/>
    <property type="evidence" value="ECO:0007669"/>
    <property type="project" value="UniProtKB-UniRule"/>
</dbReference>
<dbReference type="AlphaFoldDB" id="A0A8J3DJ18"/>
<dbReference type="HAMAP" id="MF_01161">
    <property type="entry name" value="tRNA_Ile_lys_synt"/>
    <property type="match status" value="1"/>
</dbReference>
<reference evidence="8" key="2">
    <citation type="submission" date="2020-09" db="EMBL/GenBank/DDBJ databases">
        <authorList>
            <person name="Sun Q."/>
            <person name="Kim S."/>
        </authorList>
    </citation>
    <scope>NUCLEOTIDE SEQUENCE</scope>
    <source>
        <strain evidence="8">KCTC 42097</strain>
    </source>
</reference>
<dbReference type="GO" id="GO:0032267">
    <property type="term" value="F:tRNA(Ile)-lysidine synthase activity"/>
    <property type="evidence" value="ECO:0007669"/>
    <property type="project" value="UniProtKB-EC"/>
</dbReference>
<dbReference type="InterPro" id="IPR011063">
    <property type="entry name" value="TilS/TtcA_N"/>
</dbReference>
<keyword evidence="6" id="KW-0963">Cytoplasm</keyword>
<comment type="subcellular location">
    <subcellularLocation>
        <location evidence="6">Cytoplasm</location>
    </subcellularLocation>
</comment>
<dbReference type="PANTHER" id="PTHR43033:SF5">
    <property type="entry name" value="TRNA(ILE)-LYSIDINE SYNTHETASE"/>
    <property type="match status" value="1"/>
</dbReference>
<dbReference type="Pfam" id="PF01171">
    <property type="entry name" value="ATP_bind_3"/>
    <property type="match status" value="1"/>
</dbReference>
<keyword evidence="4 6" id="KW-0067">ATP-binding</keyword>
<comment type="catalytic activity">
    <reaction evidence="5 6">
        <text>cytidine(34) in tRNA(Ile2) + L-lysine + ATP = lysidine(34) in tRNA(Ile2) + AMP + diphosphate + H(+)</text>
        <dbReference type="Rhea" id="RHEA:43744"/>
        <dbReference type="Rhea" id="RHEA-COMP:10625"/>
        <dbReference type="Rhea" id="RHEA-COMP:10670"/>
        <dbReference type="ChEBI" id="CHEBI:15378"/>
        <dbReference type="ChEBI" id="CHEBI:30616"/>
        <dbReference type="ChEBI" id="CHEBI:32551"/>
        <dbReference type="ChEBI" id="CHEBI:33019"/>
        <dbReference type="ChEBI" id="CHEBI:82748"/>
        <dbReference type="ChEBI" id="CHEBI:83665"/>
        <dbReference type="ChEBI" id="CHEBI:456215"/>
        <dbReference type="EC" id="6.3.4.19"/>
    </reaction>
</comment>
<dbReference type="EC" id="6.3.4.19" evidence="6"/>
<comment type="domain">
    <text evidence="6">The N-terminal region contains the highly conserved SGGXDS motif, predicted to be a P-loop motif involved in ATP binding.</text>
</comment>